<feature type="binding site" evidence="7">
    <location>
        <position position="286"/>
    </location>
    <ligand>
        <name>N(1)-(5-phospho-beta-D-ribosyl)glycinamide</name>
        <dbReference type="ChEBI" id="CHEBI:143788"/>
    </ligand>
</feature>
<comment type="function">
    <text evidence="7">Involved in the de novo purine biosynthesis. Catalyzes the transfer of formate to 5-phospho-ribosyl-glycinamide (GAR), producing 5-phospho-ribosyl-N-formylglycinamide (FGAR). Formate is provided by PurU via hydrolysis of 10-formyl-tetrahydrofolate.</text>
</comment>
<dbReference type="EC" id="6.3.1.21" evidence="7"/>
<feature type="binding site" evidence="7">
    <location>
        <begin position="22"/>
        <end position="23"/>
    </location>
    <ligand>
        <name>N(1)-(5-phospho-beta-D-ribosyl)glycinamide</name>
        <dbReference type="ChEBI" id="CHEBI:143788"/>
    </ligand>
</feature>
<evidence type="ECO:0000256" key="5">
    <source>
        <dbReference type="ARBA" id="ARBA00022840"/>
    </source>
</evidence>
<accession>A0ABT2E0K2</accession>
<comment type="similarity">
    <text evidence="7">Belongs to the PurK/PurT family.</text>
</comment>
<dbReference type="HAMAP" id="MF_01643">
    <property type="entry name" value="PurT"/>
    <property type="match status" value="1"/>
</dbReference>
<dbReference type="InterPro" id="IPR016185">
    <property type="entry name" value="PreATP-grasp_dom_sf"/>
</dbReference>
<dbReference type="Gene3D" id="3.40.50.20">
    <property type="match status" value="1"/>
</dbReference>
<dbReference type="InterPro" id="IPR005862">
    <property type="entry name" value="PurT"/>
</dbReference>
<feature type="domain" description="ATP-grasp" evidence="8">
    <location>
        <begin position="119"/>
        <end position="308"/>
    </location>
</feature>
<dbReference type="GO" id="GO:0016740">
    <property type="term" value="F:transferase activity"/>
    <property type="evidence" value="ECO:0007669"/>
    <property type="project" value="UniProtKB-KW"/>
</dbReference>
<dbReference type="Proteomes" id="UP001205357">
    <property type="component" value="Unassembled WGS sequence"/>
</dbReference>
<sequence length="392" mass="42095">MTVLGTALRPAATRVMLLGSGELGKEVAIECQRLGIEVIAVDRYADAPAMHVAHRSHVVNMLDGQALKALVEQEKPDFIVPEIEAIATDMLIELEQAGQHVVPCARATKLTMNREGIRRLAAEELKLPTSRYRFADSEQSFRNAVSEIGLPCIIKPVMSSSGKGQSFIRSEEQLSDAWQYAQQGGRAGAGRVIVEGVVNFDFEITLLTVSAVDGVHFCAPVGHRQEDGDYRESWQPQQMSPLALERAEAVARDVVLALGGYGLFGVELFVCGDEVIFSEVSPRPHDTGMVTLISQDLSEFALHVRAFLGLPIGAIRQYGPSASAVILPQLTSRNISFGNVEAAVGAGVQLRLFGKPKIEGSRRLGVALATADDVETAVERAKSAAAAVVVKG</sequence>
<dbReference type="NCBIfam" id="NF006766">
    <property type="entry name" value="PRK09288.1"/>
    <property type="match status" value="1"/>
</dbReference>
<evidence type="ECO:0000256" key="2">
    <source>
        <dbReference type="ARBA" id="ARBA00022723"/>
    </source>
</evidence>
<keyword evidence="6 7" id="KW-0460">Magnesium</keyword>
<evidence type="ECO:0000256" key="4">
    <source>
        <dbReference type="ARBA" id="ARBA00022755"/>
    </source>
</evidence>
<protein>
    <recommendedName>
        <fullName evidence="7">Formate-dependent phosphoribosylglycinamide formyltransferase</fullName>
        <ecNumber evidence="7">6.3.1.21</ecNumber>
    </recommendedName>
    <alternativeName>
        <fullName evidence="7">5'-phosphoribosylglycinamide transformylase 2</fullName>
    </alternativeName>
    <alternativeName>
        <fullName evidence="7">Formate-dependent GAR transformylase</fullName>
    </alternativeName>
    <alternativeName>
        <fullName evidence="7">GAR transformylase 2</fullName>
        <shortName evidence="7">GART 2</shortName>
    </alternativeName>
    <alternativeName>
        <fullName evidence="7">Non-folate glycinamide ribonucleotide transformylase</fullName>
    </alternativeName>
    <alternativeName>
        <fullName evidence="7">Phosphoribosylglycinamide formyltransferase 2</fullName>
    </alternativeName>
</protein>
<dbReference type="SUPFAM" id="SSF52440">
    <property type="entry name" value="PreATP-grasp domain"/>
    <property type="match status" value="1"/>
</dbReference>
<evidence type="ECO:0000256" key="1">
    <source>
        <dbReference type="ARBA" id="ARBA00022598"/>
    </source>
</evidence>
<dbReference type="PANTHER" id="PTHR43055">
    <property type="entry name" value="FORMATE-DEPENDENT PHOSPHORIBOSYLGLYCINAMIDE FORMYLTRANSFERASE"/>
    <property type="match status" value="1"/>
</dbReference>
<feature type="binding site" evidence="7">
    <location>
        <position position="267"/>
    </location>
    <ligand>
        <name>Mg(2+)</name>
        <dbReference type="ChEBI" id="CHEBI:18420"/>
    </ligand>
</feature>
<feature type="binding site" evidence="7">
    <location>
        <position position="114"/>
    </location>
    <ligand>
        <name>ATP</name>
        <dbReference type="ChEBI" id="CHEBI:30616"/>
    </ligand>
</feature>
<dbReference type="Pfam" id="PF22660">
    <property type="entry name" value="RS_preATP-grasp-like"/>
    <property type="match status" value="1"/>
</dbReference>
<reference evidence="9 10" key="1">
    <citation type="submission" date="2022-04" db="EMBL/GenBank/DDBJ databases">
        <title>Proposal of a three novel species of Scandinavium, Scandinavium hiltneri, Scandinavium manionii, Scandinavium tedordense.</title>
        <authorList>
            <person name="Maddock D.W."/>
            <person name="Brady C.L."/>
            <person name="Denman S."/>
            <person name="Arnold D."/>
        </authorList>
    </citation>
    <scope>NUCLEOTIDE SEQUENCE [LARGE SCALE GENOMIC DNA]</scope>
    <source>
        <strain evidence="9 10">H11S7</strain>
    </source>
</reference>
<dbReference type="PROSITE" id="PS50975">
    <property type="entry name" value="ATP_GRASP"/>
    <property type="match status" value="1"/>
</dbReference>
<dbReference type="Pfam" id="PF02222">
    <property type="entry name" value="ATP-grasp"/>
    <property type="match status" value="1"/>
</dbReference>
<dbReference type="InterPro" id="IPR011054">
    <property type="entry name" value="Rudment_hybrid_motif"/>
</dbReference>
<keyword evidence="9" id="KW-0808">Transferase</keyword>
<dbReference type="InterPro" id="IPR011761">
    <property type="entry name" value="ATP-grasp"/>
</dbReference>
<dbReference type="SUPFAM" id="SSF56059">
    <property type="entry name" value="Glutathione synthetase ATP-binding domain-like"/>
    <property type="match status" value="1"/>
</dbReference>
<keyword evidence="5 7" id="KW-0067">ATP-binding</keyword>
<dbReference type="Gene3D" id="3.30.470.20">
    <property type="entry name" value="ATP-grasp fold, B domain"/>
    <property type="match status" value="1"/>
</dbReference>
<feature type="binding site" evidence="7">
    <location>
        <position position="203"/>
    </location>
    <ligand>
        <name>ATP</name>
        <dbReference type="ChEBI" id="CHEBI:30616"/>
    </ligand>
</feature>
<feature type="binding site" evidence="7">
    <location>
        <position position="155"/>
    </location>
    <ligand>
        <name>ATP</name>
        <dbReference type="ChEBI" id="CHEBI:30616"/>
    </ligand>
</feature>
<dbReference type="PANTHER" id="PTHR43055:SF1">
    <property type="entry name" value="FORMATE-DEPENDENT PHOSPHORIBOSYLGLYCINAMIDE FORMYLTRANSFERASE"/>
    <property type="match status" value="1"/>
</dbReference>
<evidence type="ECO:0000313" key="10">
    <source>
        <dbReference type="Proteomes" id="UP001205357"/>
    </source>
</evidence>
<feature type="binding site" evidence="7">
    <location>
        <position position="82"/>
    </location>
    <ligand>
        <name>N(1)-(5-phospho-beta-D-ribosyl)glycinamide</name>
        <dbReference type="ChEBI" id="CHEBI:143788"/>
    </ligand>
</feature>
<dbReference type="EMBL" id="JALIGE010000072">
    <property type="protein sequence ID" value="MCS2161345.1"/>
    <property type="molecule type" value="Genomic_DNA"/>
</dbReference>
<feature type="binding site" evidence="7">
    <location>
        <begin position="160"/>
        <end position="165"/>
    </location>
    <ligand>
        <name>ATP</name>
        <dbReference type="ChEBI" id="CHEBI:30616"/>
    </ligand>
</feature>
<evidence type="ECO:0000256" key="6">
    <source>
        <dbReference type="ARBA" id="ARBA00022842"/>
    </source>
</evidence>
<evidence type="ECO:0000313" key="9">
    <source>
        <dbReference type="EMBL" id="MCS2161345.1"/>
    </source>
</evidence>
<comment type="pathway">
    <text evidence="7">Purine metabolism; IMP biosynthesis via de novo pathway; N(2)-formyl-N(1)-(5-phospho-D-ribosyl)glycinamide from N(1)-(5-phospho-D-ribosyl)glycinamide (formate route): step 1/1.</text>
</comment>
<evidence type="ECO:0000259" key="8">
    <source>
        <dbReference type="PROSITE" id="PS50975"/>
    </source>
</evidence>
<evidence type="ECO:0000256" key="7">
    <source>
        <dbReference type="HAMAP-Rule" id="MF_01643"/>
    </source>
</evidence>
<dbReference type="InterPro" id="IPR003135">
    <property type="entry name" value="ATP-grasp_carboxylate-amine"/>
</dbReference>
<keyword evidence="4 7" id="KW-0658">Purine biosynthesis</keyword>
<gene>
    <name evidence="7 9" type="primary">purT</name>
    <name evidence="9" type="ORF">MUU47_09445</name>
</gene>
<comment type="subunit">
    <text evidence="7">Homodimer.</text>
</comment>
<feature type="binding site" evidence="7">
    <location>
        <position position="355"/>
    </location>
    <ligand>
        <name>N(1)-(5-phospho-beta-D-ribosyl)glycinamide</name>
        <dbReference type="ChEBI" id="CHEBI:143788"/>
    </ligand>
</feature>
<keyword evidence="2 7" id="KW-0479">Metal-binding</keyword>
<feature type="binding site" evidence="7">
    <location>
        <begin position="362"/>
        <end position="363"/>
    </location>
    <ligand>
        <name>N(1)-(5-phospho-beta-D-ribosyl)glycinamide</name>
        <dbReference type="ChEBI" id="CHEBI:143788"/>
    </ligand>
</feature>
<feature type="binding site" evidence="7">
    <location>
        <begin position="195"/>
        <end position="198"/>
    </location>
    <ligand>
        <name>ATP</name>
        <dbReference type="ChEBI" id="CHEBI:30616"/>
    </ligand>
</feature>
<keyword evidence="3 7" id="KW-0547">Nucleotide-binding</keyword>
<dbReference type="Gene3D" id="3.30.1490.20">
    <property type="entry name" value="ATP-grasp fold, A domain"/>
    <property type="match status" value="1"/>
</dbReference>
<dbReference type="InterPro" id="IPR048740">
    <property type="entry name" value="PurT_C"/>
</dbReference>
<name>A0ABT2E0K2_9ENTR</name>
<proteinExistence type="inferred from homology"/>
<comment type="caution">
    <text evidence="9">The sequence shown here is derived from an EMBL/GenBank/DDBJ whole genome shotgun (WGS) entry which is preliminary data.</text>
</comment>
<dbReference type="Pfam" id="PF21244">
    <property type="entry name" value="PurT_C"/>
    <property type="match status" value="1"/>
</dbReference>
<dbReference type="InterPro" id="IPR054350">
    <property type="entry name" value="PurT/PurK_preATP-grasp"/>
</dbReference>
<keyword evidence="1 7" id="KW-0436">Ligase</keyword>
<organism evidence="9 10">
    <name type="scientific">Scandinavium hiltneri</name>
    <dbReference type="NCBI Taxonomy" id="2926519"/>
    <lineage>
        <taxon>Bacteria</taxon>
        <taxon>Pseudomonadati</taxon>
        <taxon>Pseudomonadota</taxon>
        <taxon>Gammaproteobacteria</taxon>
        <taxon>Enterobacterales</taxon>
        <taxon>Enterobacteriaceae</taxon>
        <taxon>Scandinavium</taxon>
    </lineage>
</organism>
<dbReference type="RefSeq" id="WP_258987976.1">
    <property type="nucleotide sequence ID" value="NZ_JALIGE010000072.1"/>
</dbReference>
<dbReference type="InterPro" id="IPR013815">
    <property type="entry name" value="ATP_grasp_subdomain_1"/>
</dbReference>
<feature type="binding site" evidence="7">
    <location>
        <position position="279"/>
    </location>
    <ligand>
        <name>Mg(2+)</name>
        <dbReference type="ChEBI" id="CHEBI:18420"/>
    </ligand>
</feature>
<dbReference type="NCBIfam" id="TIGR01142">
    <property type="entry name" value="purT"/>
    <property type="match status" value="1"/>
</dbReference>
<keyword evidence="10" id="KW-1185">Reference proteome</keyword>
<comment type="catalytic activity">
    <reaction evidence="7">
        <text>N(1)-(5-phospho-beta-D-ribosyl)glycinamide + formate + ATP = N(2)-formyl-N(1)-(5-phospho-beta-D-ribosyl)glycinamide + ADP + phosphate + H(+)</text>
        <dbReference type="Rhea" id="RHEA:24829"/>
        <dbReference type="ChEBI" id="CHEBI:15378"/>
        <dbReference type="ChEBI" id="CHEBI:15740"/>
        <dbReference type="ChEBI" id="CHEBI:30616"/>
        <dbReference type="ChEBI" id="CHEBI:43474"/>
        <dbReference type="ChEBI" id="CHEBI:143788"/>
        <dbReference type="ChEBI" id="CHEBI:147286"/>
        <dbReference type="ChEBI" id="CHEBI:456216"/>
        <dbReference type="EC" id="6.3.1.21"/>
    </reaction>
</comment>
<dbReference type="SUPFAM" id="SSF51246">
    <property type="entry name" value="Rudiment single hybrid motif"/>
    <property type="match status" value="1"/>
</dbReference>
<evidence type="ECO:0000256" key="3">
    <source>
        <dbReference type="ARBA" id="ARBA00022741"/>
    </source>
</evidence>